<gene>
    <name evidence="1" type="ORF">EJB05_52110</name>
</gene>
<keyword evidence="2" id="KW-1185">Reference proteome</keyword>
<reference evidence="1 2" key="1">
    <citation type="journal article" date="2019" name="Sci. Rep.">
        <title>A high-quality genome of Eragrostis curvula grass provides insights into Poaceae evolution and supports new strategies to enhance forage quality.</title>
        <authorList>
            <person name="Carballo J."/>
            <person name="Santos B.A.C.M."/>
            <person name="Zappacosta D."/>
            <person name="Garbus I."/>
            <person name="Selva J.P."/>
            <person name="Gallo C.A."/>
            <person name="Diaz A."/>
            <person name="Albertini E."/>
            <person name="Caccamo M."/>
            <person name="Echenique V."/>
        </authorList>
    </citation>
    <scope>NUCLEOTIDE SEQUENCE [LARGE SCALE GENOMIC DNA]</scope>
    <source>
        <strain evidence="2">cv. Victoria</strain>
        <tissue evidence="1">Leaf</tissue>
    </source>
</reference>
<accession>A0A5J9STQ5</accession>
<feature type="non-terminal residue" evidence="1">
    <location>
        <position position="1"/>
    </location>
</feature>
<dbReference type="EMBL" id="RWGY01000332">
    <property type="protein sequence ID" value="TVU02395.1"/>
    <property type="molecule type" value="Genomic_DNA"/>
</dbReference>
<evidence type="ECO:0000313" key="1">
    <source>
        <dbReference type="EMBL" id="TVU02395.1"/>
    </source>
</evidence>
<sequence length="83" mass="9457">MVSELIAFFLDQHPAFHLLPTVFADPPDAASSSASPFVPLLQSYRTGKLLTFDCHHPRHNRLLRWKLTPAIKETMNIQVEKNC</sequence>
<evidence type="ECO:0000313" key="2">
    <source>
        <dbReference type="Proteomes" id="UP000324897"/>
    </source>
</evidence>
<name>A0A5J9STQ5_9POAL</name>
<comment type="caution">
    <text evidence="1">The sequence shown here is derived from an EMBL/GenBank/DDBJ whole genome shotgun (WGS) entry which is preliminary data.</text>
</comment>
<protein>
    <submittedName>
        <fullName evidence="1">Uncharacterized protein</fullName>
    </submittedName>
</protein>
<proteinExistence type="predicted"/>
<dbReference type="Gramene" id="TVU02395">
    <property type="protein sequence ID" value="TVU02395"/>
    <property type="gene ID" value="EJB05_52110"/>
</dbReference>
<dbReference type="Proteomes" id="UP000324897">
    <property type="component" value="Unassembled WGS sequence"/>
</dbReference>
<dbReference type="AlphaFoldDB" id="A0A5J9STQ5"/>
<organism evidence="1 2">
    <name type="scientific">Eragrostis curvula</name>
    <name type="common">weeping love grass</name>
    <dbReference type="NCBI Taxonomy" id="38414"/>
    <lineage>
        <taxon>Eukaryota</taxon>
        <taxon>Viridiplantae</taxon>
        <taxon>Streptophyta</taxon>
        <taxon>Embryophyta</taxon>
        <taxon>Tracheophyta</taxon>
        <taxon>Spermatophyta</taxon>
        <taxon>Magnoliopsida</taxon>
        <taxon>Liliopsida</taxon>
        <taxon>Poales</taxon>
        <taxon>Poaceae</taxon>
        <taxon>PACMAD clade</taxon>
        <taxon>Chloridoideae</taxon>
        <taxon>Eragrostideae</taxon>
        <taxon>Eragrostidinae</taxon>
        <taxon>Eragrostis</taxon>
    </lineage>
</organism>